<evidence type="ECO:0000313" key="3">
    <source>
        <dbReference type="Proteomes" id="UP000315995"/>
    </source>
</evidence>
<feature type="transmembrane region" description="Helical" evidence="1">
    <location>
        <begin position="68"/>
        <end position="90"/>
    </location>
</feature>
<protein>
    <recommendedName>
        <fullName evidence="4">HTTM domain-containing protein</fullName>
    </recommendedName>
</protein>
<dbReference type="AlphaFoldDB" id="A0A4Y6PSD6"/>
<keyword evidence="1" id="KW-1133">Transmembrane helix</keyword>
<organism evidence="2 3">
    <name type="scientific">Persicimonas caeni</name>
    <dbReference type="NCBI Taxonomy" id="2292766"/>
    <lineage>
        <taxon>Bacteria</taxon>
        <taxon>Deltaproteobacteria</taxon>
        <taxon>Bradymonadales</taxon>
        <taxon>Bradymonadaceae</taxon>
        <taxon>Persicimonas</taxon>
    </lineage>
</organism>
<evidence type="ECO:0008006" key="4">
    <source>
        <dbReference type="Google" id="ProtNLM"/>
    </source>
</evidence>
<evidence type="ECO:0000256" key="1">
    <source>
        <dbReference type="SAM" id="Phobius"/>
    </source>
</evidence>
<sequence length="290" mass="32614">MSADKPPYSNPWDQFCFGVQAHKFMEMAHVVLYLYALGVIWGTDWSPYRATEAWLYSPAGLAERVGLAFPPSGLLVAVNLALTAAAVLSLMRVRHRLFASLFFVGFLLLDAWSNGFGFVNARIHFVWFLGALALCDFSRTERWTQSWSESTSLAFRFMELVTVLVYVQSGLAKLLESGWQWAADGTNLQIALLRQETTAGVWLAQYPAVCELMAYGALSLELLFLLYYPLPKLRRALLAAAIGFHIGTWIFMGISFIHLWIFSILAVAWSRDLFTNPVDRRAPERLGAEA</sequence>
<name>A0A4Y6PSD6_PERCE</name>
<proteinExistence type="predicted"/>
<accession>A0A4Y6PSD6</accession>
<evidence type="ECO:0000313" key="2">
    <source>
        <dbReference type="EMBL" id="QDG51143.1"/>
    </source>
</evidence>
<accession>A0A5B8Y3V9</accession>
<keyword evidence="3" id="KW-1185">Reference proteome</keyword>
<dbReference type="RefSeq" id="WP_141197628.1">
    <property type="nucleotide sequence ID" value="NZ_CP041186.1"/>
</dbReference>
<feature type="transmembrane region" description="Helical" evidence="1">
    <location>
        <begin position="97"/>
        <end position="113"/>
    </location>
</feature>
<gene>
    <name evidence="2" type="ORF">FIV42_10465</name>
</gene>
<reference evidence="2 3" key="1">
    <citation type="submission" date="2019-06" db="EMBL/GenBank/DDBJ databases">
        <title>Persicimonas caeni gen. nov., sp. nov., a predatory bacterium isolated from solar saltern.</title>
        <authorList>
            <person name="Wang S."/>
        </authorList>
    </citation>
    <scope>NUCLEOTIDE SEQUENCE [LARGE SCALE GENOMIC DNA]</scope>
    <source>
        <strain evidence="2 3">YN101</strain>
    </source>
</reference>
<dbReference type="EMBL" id="CP041186">
    <property type="protein sequence ID" value="QDG51143.1"/>
    <property type="molecule type" value="Genomic_DNA"/>
</dbReference>
<feature type="transmembrane region" description="Helical" evidence="1">
    <location>
        <begin position="212"/>
        <end position="230"/>
    </location>
</feature>
<dbReference type="Proteomes" id="UP000315995">
    <property type="component" value="Chromosome"/>
</dbReference>
<keyword evidence="1" id="KW-0472">Membrane</keyword>
<keyword evidence="1" id="KW-0812">Transmembrane</keyword>
<feature type="transmembrane region" description="Helical" evidence="1">
    <location>
        <begin position="30"/>
        <end position="48"/>
    </location>
</feature>
<dbReference type="OrthoDB" id="981894at2"/>
<feature type="transmembrane region" description="Helical" evidence="1">
    <location>
        <begin position="237"/>
        <end position="269"/>
    </location>
</feature>